<protein>
    <recommendedName>
        <fullName evidence="6">UPF0316 protein SAMN02745784_01761</fullName>
    </recommendedName>
</protein>
<accession>A0A1M4W6N6</accession>
<dbReference type="RefSeq" id="WP_072975512.1">
    <property type="nucleotide sequence ID" value="NZ_FQTY01000006.1"/>
</dbReference>
<proteinExistence type="inferred from homology"/>
<reference evidence="10" key="1">
    <citation type="submission" date="2016-11" db="EMBL/GenBank/DDBJ databases">
        <authorList>
            <person name="Varghese N."/>
            <person name="Submissions S."/>
        </authorList>
    </citation>
    <scope>NUCLEOTIDE SEQUENCE [LARGE SCALE GENOMIC DNA]</scope>
    <source>
        <strain evidence="10">DSM 18095</strain>
    </source>
</reference>
<dbReference type="InterPro" id="IPR044035">
    <property type="entry name" value="DUF5698"/>
</dbReference>
<comment type="subcellular location">
    <subcellularLocation>
        <location evidence="1 6">Cell membrane</location>
        <topology evidence="1 6">Multi-pass membrane protein</topology>
    </subcellularLocation>
</comment>
<dbReference type="PANTHER" id="PTHR40060:SF1">
    <property type="entry name" value="UPF0316 PROTEIN YEBE"/>
    <property type="match status" value="1"/>
</dbReference>
<organism evidence="9 10">
    <name type="scientific">Tissierella praeacuta DSM 18095</name>
    <dbReference type="NCBI Taxonomy" id="1123404"/>
    <lineage>
        <taxon>Bacteria</taxon>
        <taxon>Bacillati</taxon>
        <taxon>Bacillota</taxon>
        <taxon>Tissierellia</taxon>
        <taxon>Tissierellales</taxon>
        <taxon>Tissierellaceae</taxon>
        <taxon>Tissierella</taxon>
    </lineage>
</organism>
<comment type="similarity">
    <text evidence="6">Belongs to the UPF0316 family.</text>
</comment>
<gene>
    <name evidence="9" type="ORF">SAMN02745784_01761</name>
</gene>
<dbReference type="HAMAP" id="MF_01515">
    <property type="entry name" value="UPF0316"/>
    <property type="match status" value="1"/>
</dbReference>
<keyword evidence="10" id="KW-1185">Reference proteome</keyword>
<dbReference type="Pfam" id="PF18955">
    <property type="entry name" value="DUF5698"/>
    <property type="match status" value="1"/>
</dbReference>
<dbReference type="STRING" id="1123404.SAMN02745784_01761"/>
<feature type="domain" description="DUF2179" evidence="7">
    <location>
        <begin position="113"/>
        <end position="165"/>
    </location>
</feature>
<evidence type="ECO:0000313" key="10">
    <source>
        <dbReference type="Proteomes" id="UP000184114"/>
    </source>
</evidence>
<evidence type="ECO:0000256" key="4">
    <source>
        <dbReference type="ARBA" id="ARBA00022989"/>
    </source>
</evidence>
<keyword evidence="3 6" id="KW-0812">Transmembrane</keyword>
<dbReference type="InterPro" id="IPR022930">
    <property type="entry name" value="UPF0316"/>
</dbReference>
<dbReference type="Gene3D" id="3.30.70.120">
    <property type="match status" value="1"/>
</dbReference>
<keyword evidence="5 6" id="KW-0472">Membrane</keyword>
<evidence type="ECO:0000256" key="6">
    <source>
        <dbReference type="HAMAP-Rule" id="MF_01515"/>
    </source>
</evidence>
<dbReference type="GO" id="GO:0005886">
    <property type="term" value="C:plasma membrane"/>
    <property type="evidence" value="ECO:0007669"/>
    <property type="project" value="UniProtKB-SubCell"/>
</dbReference>
<dbReference type="EMBL" id="FQTY01000006">
    <property type="protein sequence ID" value="SHE76918.1"/>
    <property type="molecule type" value="Genomic_DNA"/>
</dbReference>
<feature type="domain" description="DUF5698" evidence="8">
    <location>
        <begin position="22"/>
        <end position="79"/>
    </location>
</feature>
<name>A0A1M4W6N6_9FIRM</name>
<keyword evidence="4 6" id="KW-1133">Transmembrane helix</keyword>
<dbReference type="InterPro" id="IPR019264">
    <property type="entry name" value="DUF2179"/>
</dbReference>
<dbReference type="InterPro" id="IPR015867">
    <property type="entry name" value="N-reg_PII/ATP_PRibTrfase_C"/>
</dbReference>
<evidence type="ECO:0000259" key="8">
    <source>
        <dbReference type="Pfam" id="PF18955"/>
    </source>
</evidence>
<dbReference type="GeneID" id="90994266"/>
<evidence type="ECO:0000256" key="2">
    <source>
        <dbReference type="ARBA" id="ARBA00022475"/>
    </source>
</evidence>
<evidence type="ECO:0000259" key="7">
    <source>
        <dbReference type="Pfam" id="PF10035"/>
    </source>
</evidence>
<evidence type="ECO:0000256" key="1">
    <source>
        <dbReference type="ARBA" id="ARBA00004651"/>
    </source>
</evidence>
<dbReference type="Proteomes" id="UP000184114">
    <property type="component" value="Unassembled WGS sequence"/>
</dbReference>
<evidence type="ECO:0000256" key="3">
    <source>
        <dbReference type="ARBA" id="ARBA00022692"/>
    </source>
</evidence>
<sequence>MELIFGYLFIFFARVSDVSLATIRTLMVVQGRRWQAALIGFFEVSIYVTALSKVVGNLDNPLNLLSYALGFACGNYLGITIENKIALGNLATQIILNKPDNKELLQILRQNGFGVTVVIGQGLEGSKEIFNVAINRKDLPNLKKIVYEYDKKAFITVNNINPISGGYFATNKK</sequence>
<dbReference type="Pfam" id="PF10035">
    <property type="entry name" value="DUF2179"/>
    <property type="match status" value="1"/>
</dbReference>
<evidence type="ECO:0000313" key="9">
    <source>
        <dbReference type="EMBL" id="SHE76918.1"/>
    </source>
</evidence>
<keyword evidence="2 6" id="KW-1003">Cell membrane</keyword>
<evidence type="ECO:0000256" key="5">
    <source>
        <dbReference type="ARBA" id="ARBA00023136"/>
    </source>
</evidence>
<dbReference type="PANTHER" id="PTHR40060">
    <property type="entry name" value="UPF0316 PROTEIN YEBE"/>
    <property type="match status" value="1"/>
</dbReference>
<dbReference type="CDD" id="cd16381">
    <property type="entry name" value="YitT_C_like_1"/>
    <property type="match status" value="1"/>
</dbReference>
<dbReference type="AlphaFoldDB" id="A0A1M4W6N6"/>